<dbReference type="PROSITE" id="PS00061">
    <property type="entry name" value="ADH_SHORT"/>
    <property type="match status" value="1"/>
</dbReference>
<proteinExistence type="inferred from homology"/>
<evidence type="ECO:0000313" key="3">
    <source>
        <dbReference type="Proteomes" id="UP000516360"/>
    </source>
</evidence>
<dbReference type="KEGG" id="dtp:JZK55_12400"/>
<dbReference type="AlphaFoldDB" id="A0A7G1H139"/>
<dbReference type="SUPFAM" id="SSF51735">
    <property type="entry name" value="NAD(P)-binding Rossmann-fold domains"/>
    <property type="match status" value="1"/>
</dbReference>
<evidence type="ECO:0000256" key="1">
    <source>
        <dbReference type="ARBA" id="ARBA00006484"/>
    </source>
</evidence>
<dbReference type="Gene3D" id="3.40.50.720">
    <property type="entry name" value="NAD(P)-binding Rossmann-like Domain"/>
    <property type="match status" value="1"/>
</dbReference>
<accession>A0A7G1H139</accession>
<dbReference type="Proteomes" id="UP000516360">
    <property type="component" value="Chromosome"/>
</dbReference>
<name>A0A7G1H139_9BACT</name>
<reference evidence="2 3" key="1">
    <citation type="submission" date="2020-03" db="EMBL/GenBank/DDBJ databases">
        <title>Complete genome sequences of two sulfur-disproportionating bacterial strains T55J and Mzg5.</title>
        <authorList>
            <person name="Umezawa K."/>
            <person name="Kojima H."/>
            <person name="Kato Y."/>
            <person name="Fukui M."/>
        </authorList>
    </citation>
    <scope>NUCLEOTIDE SEQUENCE [LARGE SCALE GENOMIC DNA]</scope>
    <source>
        <strain evidence="2 3">T55J</strain>
    </source>
</reference>
<comment type="similarity">
    <text evidence="1">Belongs to the short-chain dehydrogenases/reductases (SDR) family.</text>
</comment>
<dbReference type="InterPro" id="IPR020904">
    <property type="entry name" value="Sc_DH/Rdtase_CS"/>
</dbReference>
<dbReference type="GO" id="GO:0016616">
    <property type="term" value="F:oxidoreductase activity, acting on the CH-OH group of donors, NAD or NADP as acceptor"/>
    <property type="evidence" value="ECO:0007669"/>
    <property type="project" value="TreeGrafter"/>
</dbReference>
<evidence type="ECO:0000313" key="2">
    <source>
        <dbReference type="EMBL" id="BCB96318.1"/>
    </source>
</evidence>
<dbReference type="PRINTS" id="PR00081">
    <property type="entry name" value="GDHRDH"/>
</dbReference>
<dbReference type="CDD" id="cd05233">
    <property type="entry name" value="SDR_c"/>
    <property type="match status" value="1"/>
</dbReference>
<dbReference type="Pfam" id="PF13561">
    <property type="entry name" value="adh_short_C2"/>
    <property type="match status" value="1"/>
</dbReference>
<dbReference type="InterPro" id="IPR036291">
    <property type="entry name" value="NAD(P)-bd_dom_sf"/>
</dbReference>
<protein>
    <submittedName>
        <fullName evidence="2">Oxidoreductase</fullName>
    </submittedName>
</protein>
<dbReference type="InterPro" id="IPR002347">
    <property type="entry name" value="SDR_fam"/>
</dbReference>
<dbReference type="RefSeq" id="WP_203471523.1">
    <property type="nucleotide sequence ID" value="NZ_AP022873.1"/>
</dbReference>
<organism evidence="2 3">
    <name type="scientific">Dissulfurispira thermophila</name>
    <dbReference type="NCBI Taxonomy" id="2715679"/>
    <lineage>
        <taxon>Bacteria</taxon>
        <taxon>Pseudomonadati</taxon>
        <taxon>Nitrospirota</taxon>
        <taxon>Thermodesulfovibrionia</taxon>
        <taxon>Thermodesulfovibrionales</taxon>
        <taxon>Dissulfurispiraceae</taxon>
        <taxon>Dissulfurispira</taxon>
    </lineage>
</organism>
<dbReference type="EMBL" id="AP022873">
    <property type="protein sequence ID" value="BCB96318.1"/>
    <property type="molecule type" value="Genomic_DNA"/>
</dbReference>
<gene>
    <name evidence="2" type="ORF">JZK55_12400</name>
</gene>
<sequence>MKRIKNIPNMDLKGKRILIVGASSDIATSLNKMLVEADAIIGFHFYSNKSALRKYKESKNVRFFQKNLSFSNACYELVDQFVEWANGIDCLVQLSGDIKEPIHWEKLKEKHWWYDLNSNLIMPFFLAQRAISHMKEKGGRVILMSTASATHGGGATSMPYGVAKAGIECMVKGLARDCARYNILVNAIAPGFIKTKFHTEKMKRTDEQLRKRAELIPLKRPGTTEEIAGAILFLLSDHSSYITGQTIAVSGGDWL</sequence>
<dbReference type="PANTHER" id="PTHR42760">
    <property type="entry name" value="SHORT-CHAIN DEHYDROGENASES/REDUCTASES FAMILY MEMBER"/>
    <property type="match status" value="1"/>
</dbReference>
<keyword evidence="3" id="KW-1185">Reference proteome</keyword>